<accession>A0A4Q7N331</accession>
<protein>
    <submittedName>
        <fullName evidence="2">Outer membrane protein with beta-barrel domain</fullName>
    </submittedName>
</protein>
<dbReference type="InterPro" id="IPR025665">
    <property type="entry name" value="Beta-barrel_OMP_2"/>
</dbReference>
<dbReference type="EMBL" id="SGXA01000001">
    <property type="protein sequence ID" value="RZS75539.1"/>
    <property type="molecule type" value="Genomic_DNA"/>
</dbReference>
<dbReference type="Proteomes" id="UP000293874">
    <property type="component" value="Unassembled WGS sequence"/>
</dbReference>
<evidence type="ECO:0000313" key="3">
    <source>
        <dbReference type="Proteomes" id="UP000293874"/>
    </source>
</evidence>
<proteinExistence type="predicted"/>
<dbReference type="SUPFAM" id="SSF56925">
    <property type="entry name" value="OMPA-like"/>
    <property type="match status" value="1"/>
</dbReference>
<sequence length="233" mass="26658">MPALLLLCRHSTGQWSAGVSAGFTLNQPSKDPGQAYSKYLPAGGFALGIPVQYNLTEHWGLRAEPGLFQKNISFERGNNYSGTWEKRYNNYLQLPLMLQYRTGGEHKFTGFAQAGFYAGRWISGRQQGAVPDIYDLINEPDPDGGSTSYFRIREYDHKYEFDAEKDQRMDWGAVAGIGLNYQYNSRIHFYLELRYSQSFMSYEKEYMTGQQKPVHQTAAAMLGCMMNLFNRNK</sequence>
<reference evidence="2 3" key="1">
    <citation type="submission" date="2019-02" db="EMBL/GenBank/DDBJ databases">
        <title>Genomic Encyclopedia of Type Strains, Phase IV (KMG-IV): sequencing the most valuable type-strain genomes for metagenomic binning, comparative biology and taxonomic classification.</title>
        <authorList>
            <person name="Goeker M."/>
        </authorList>
    </citation>
    <scope>NUCLEOTIDE SEQUENCE [LARGE SCALE GENOMIC DNA]</scope>
    <source>
        <strain evidence="2 3">DSM 18116</strain>
    </source>
</reference>
<feature type="domain" description="Outer membrane protein beta-barrel" evidence="1">
    <location>
        <begin position="14"/>
        <end position="201"/>
    </location>
</feature>
<dbReference type="AlphaFoldDB" id="A0A4Q7N331"/>
<dbReference type="InterPro" id="IPR011250">
    <property type="entry name" value="OMP/PagP_B-barrel"/>
</dbReference>
<evidence type="ECO:0000313" key="2">
    <source>
        <dbReference type="EMBL" id="RZS75539.1"/>
    </source>
</evidence>
<name>A0A4Q7N331_9BACT</name>
<keyword evidence="3" id="KW-1185">Reference proteome</keyword>
<comment type="caution">
    <text evidence="2">The sequence shown here is derived from an EMBL/GenBank/DDBJ whole genome shotgun (WGS) entry which is preliminary data.</text>
</comment>
<gene>
    <name evidence="2" type="ORF">EV199_1408</name>
</gene>
<dbReference type="Pfam" id="PF13568">
    <property type="entry name" value="OMP_b-brl_2"/>
    <property type="match status" value="1"/>
</dbReference>
<organism evidence="2 3">
    <name type="scientific">Pseudobacter ginsenosidimutans</name>
    <dbReference type="NCBI Taxonomy" id="661488"/>
    <lineage>
        <taxon>Bacteria</taxon>
        <taxon>Pseudomonadati</taxon>
        <taxon>Bacteroidota</taxon>
        <taxon>Chitinophagia</taxon>
        <taxon>Chitinophagales</taxon>
        <taxon>Chitinophagaceae</taxon>
        <taxon>Pseudobacter</taxon>
    </lineage>
</organism>
<evidence type="ECO:0000259" key="1">
    <source>
        <dbReference type="Pfam" id="PF13568"/>
    </source>
</evidence>
<dbReference type="Gene3D" id="2.40.160.20">
    <property type="match status" value="1"/>
</dbReference>